<dbReference type="InterPro" id="IPR011032">
    <property type="entry name" value="GroES-like_sf"/>
</dbReference>
<dbReference type="PANTHER" id="PTHR48106">
    <property type="entry name" value="QUINONE OXIDOREDUCTASE PIG3-RELATED"/>
    <property type="match status" value="1"/>
</dbReference>
<dbReference type="InterPro" id="IPR020843">
    <property type="entry name" value="ER"/>
</dbReference>
<dbReference type="SUPFAM" id="SSF50129">
    <property type="entry name" value="GroES-like"/>
    <property type="match status" value="1"/>
</dbReference>
<dbReference type="CDD" id="cd08268">
    <property type="entry name" value="MDR2"/>
    <property type="match status" value="1"/>
</dbReference>
<keyword evidence="5" id="KW-1185">Reference proteome</keyword>
<evidence type="ECO:0000259" key="3">
    <source>
        <dbReference type="SMART" id="SM00829"/>
    </source>
</evidence>
<sequence>MARAIVFHRHGGPEVLQIEEIDIPGPGLGEVRIRVKALGLNRAETLIRAGTYIETPTLPARLGLEASGVVDAVGAGVDGFSSGDAVSVIPPISMTTYPTHGEFAVLPANHVVKNPANLGWTEAAAVWMPYLTAYGALVDLAQLQPGEPVVITAASSSVGIAAIQIARKIGAVPVALTRTSAKRQGLLDAGAEYVIATTEEPLSQRLRQITGCENIRVVLDAVGGPMVGALSDAMSKGGILIEYGGLDPQPTPFPLLAALSKTLTLRGYLVHELIRDPNRLEHAKAFIVDGLASSTLVPTIARTFAFDDIVEAYRYLESNSQFGKVVVTL</sequence>
<dbReference type="Proteomes" id="UP000996601">
    <property type="component" value="Unassembled WGS sequence"/>
</dbReference>
<organism evidence="4 5">
    <name type="scientific">Shinella lacus</name>
    <dbReference type="NCBI Taxonomy" id="2654216"/>
    <lineage>
        <taxon>Bacteria</taxon>
        <taxon>Pseudomonadati</taxon>
        <taxon>Pseudomonadota</taxon>
        <taxon>Alphaproteobacteria</taxon>
        <taxon>Hyphomicrobiales</taxon>
        <taxon>Rhizobiaceae</taxon>
        <taxon>Shinella</taxon>
    </lineage>
</organism>
<reference evidence="4" key="1">
    <citation type="submission" date="2021-07" db="EMBL/GenBank/DDBJ databases">
        <title>Shinella sp. nov., a novel member of the genus Shinella from water.</title>
        <authorList>
            <person name="Deng Y."/>
        </authorList>
    </citation>
    <scope>NUCLEOTIDE SEQUENCE</scope>
    <source>
        <strain evidence="4">CPCC 100929</strain>
    </source>
</reference>
<dbReference type="InterPro" id="IPR013154">
    <property type="entry name" value="ADH-like_N"/>
</dbReference>
<dbReference type="InterPro" id="IPR013149">
    <property type="entry name" value="ADH-like_C"/>
</dbReference>
<dbReference type="InterPro" id="IPR036291">
    <property type="entry name" value="NAD(P)-bd_dom_sf"/>
</dbReference>
<dbReference type="Gene3D" id="3.90.180.10">
    <property type="entry name" value="Medium-chain alcohol dehydrogenases, catalytic domain"/>
    <property type="match status" value="1"/>
</dbReference>
<feature type="domain" description="Enoyl reductase (ER)" evidence="3">
    <location>
        <begin position="11"/>
        <end position="327"/>
    </location>
</feature>
<evidence type="ECO:0000256" key="2">
    <source>
        <dbReference type="ARBA" id="ARBA00023002"/>
    </source>
</evidence>
<dbReference type="SMART" id="SM00829">
    <property type="entry name" value="PKS_ER"/>
    <property type="match status" value="1"/>
</dbReference>
<dbReference type="PANTHER" id="PTHR48106:SF5">
    <property type="entry name" value="ZINC-CONTAINING ALCOHOL DEHYDROGENASE"/>
    <property type="match status" value="1"/>
</dbReference>
<dbReference type="RefSeq" id="WP_256116739.1">
    <property type="nucleotide sequence ID" value="NZ_WHSB02000003.1"/>
</dbReference>
<keyword evidence="1" id="KW-0521">NADP</keyword>
<evidence type="ECO:0000256" key="1">
    <source>
        <dbReference type="ARBA" id="ARBA00022857"/>
    </source>
</evidence>
<accession>A0ABT1R5L4</accession>
<keyword evidence="2" id="KW-0560">Oxidoreductase</keyword>
<comment type="caution">
    <text evidence="4">The sequence shown here is derived from an EMBL/GenBank/DDBJ whole genome shotgun (WGS) entry which is preliminary data.</text>
</comment>
<name>A0ABT1R5L4_9HYPH</name>
<dbReference type="EMBL" id="WHSB02000003">
    <property type="protein sequence ID" value="MCQ4630468.1"/>
    <property type="molecule type" value="Genomic_DNA"/>
</dbReference>
<dbReference type="Gene3D" id="3.40.50.720">
    <property type="entry name" value="NAD(P)-binding Rossmann-like Domain"/>
    <property type="match status" value="1"/>
</dbReference>
<dbReference type="Pfam" id="PF08240">
    <property type="entry name" value="ADH_N"/>
    <property type="match status" value="1"/>
</dbReference>
<gene>
    <name evidence="4" type="ORF">GB927_010495</name>
</gene>
<protein>
    <submittedName>
        <fullName evidence="4">Zinc-dependent alcohol dehydrogenase family protein</fullName>
    </submittedName>
</protein>
<proteinExistence type="predicted"/>
<evidence type="ECO:0000313" key="5">
    <source>
        <dbReference type="Proteomes" id="UP000996601"/>
    </source>
</evidence>
<dbReference type="SUPFAM" id="SSF51735">
    <property type="entry name" value="NAD(P)-binding Rossmann-fold domains"/>
    <property type="match status" value="1"/>
</dbReference>
<evidence type="ECO:0000313" key="4">
    <source>
        <dbReference type="EMBL" id="MCQ4630468.1"/>
    </source>
</evidence>
<dbReference type="Pfam" id="PF00107">
    <property type="entry name" value="ADH_zinc_N"/>
    <property type="match status" value="1"/>
</dbReference>